<comment type="similarity">
    <text evidence="3">Belongs to the acetyltransferase family. RimJ subfamily.</text>
</comment>
<feature type="domain" description="N-acetyltransferase" evidence="4">
    <location>
        <begin position="11"/>
        <end position="168"/>
    </location>
</feature>
<dbReference type="RefSeq" id="WP_290398284.1">
    <property type="nucleotide sequence ID" value="NZ_JAUHLN010000001.1"/>
</dbReference>
<evidence type="ECO:0000256" key="2">
    <source>
        <dbReference type="ARBA" id="ARBA00023315"/>
    </source>
</evidence>
<dbReference type="InterPro" id="IPR051531">
    <property type="entry name" value="N-acetyltransferase"/>
</dbReference>
<dbReference type="GO" id="GO:0016740">
    <property type="term" value="F:transferase activity"/>
    <property type="evidence" value="ECO:0007669"/>
    <property type="project" value="UniProtKB-KW"/>
</dbReference>
<dbReference type="PANTHER" id="PTHR43792:SF8">
    <property type="entry name" value="[RIBOSOMAL PROTEIN US5]-ALANINE N-ACETYLTRANSFERASE"/>
    <property type="match status" value="1"/>
</dbReference>
<dbReference type="SUPFAM" id="SSF55729">
    <property type="entry name" value="Acyl-CoA N-acyltransferases (Nat)"/>
    <property type="match status" value="1"/>
</dbReference>
<evidence type="ECO:0000259" key="4">
    <source>
        <dbReference type="PROSITE" id="PS51186"/>
    </source>
</evidence>
<evidence type="ECO:0000313" key="6">
    <source>
        <dbReference type="Proteomes" id="UP001168694"/>
    </source>
</evidence>
<evidence type="ECO:0000256" key="1">
    <source>
        <dbReference type="ARBA" id="ARBA00022679"/>
    </source>
</evidence>
<keyword evidence="6" id="KW-1185">Reference proteome</keyword>
<proteinExistence type="inferred from homology"/>
<dbReference type="EC" id="2.-.-.-" evidence="5"/>
<gene>
    <name evidence="5" type="ORF">QYF49_03780</name>
</gene>
<comment type="caution">
    <text evidence="5">The sequence shown here is derived from an EMBL/GenBank/DDBJ whole genome shotgun (WGS) entry which is preliminary data.</text>
</comment>
<dbReference type="Pfam" id="PF13302">
    <property type="entry name" value="Acetyltransf_3"/>
    <property type="match status" value="1"/>
</dbReference>
<reference evidence="5" key="1">
    <citation type="submission" date="2023-06" db="EMBL/GenBank/DDBJ databases">
        <title>Draft Genome Sequences of Representative Paenibacillus Polymyxa, Bacillus cereus, Fictibacillus sp., and Brevibacillus agri Strains Isolated from Amazonian Dark Earth.</title>
        <authorList>
            <person name="Pellegrinetti T.A."/>
            <person name="Cunha I.C.M."/>
            <person name="Chaves M.G."/>
            <person name="Freitas A.S."/>
            <person name="Silva A.V.R."/>
            <person name="Tsai S.M."/>
            <person name="Mendes L.W."/>
        </authorList>
    </citation>
    <scope>NUCLEOTIDE SEQUENCE</scope>
    <source>
        <strain evidence="5">CENA-BCM004</strain>
    </source>
</reference>
<dbReference type="Gene3D" id="3.40.630.30">
    <property type="match status" value="1"/>
</dbReference>
<dbReference type="Proteomes" id="UP001168694">
    <property type="component" value="Unassembled WGS sequence"/>
</dbReference>
<dbReference type="PANTHER" id="PTHR43792">
    <property type="entry name" value="GNAT FAMILY, PUTATIVE (AFU_ORTHOLOGUE AFUA_3G00765)-RELATED-RELATED"/>
    <property type="match status" value="1"/>
</dbReference>
<dbReference type="InterPro" id="IPR000182">
    <property type="entry name" value="GNAT_dom"/>
</dbReference>
<sequence>MTKMELEFERLKIRDISVSDASVIAQWKSGPLFRKMSTGTATIINEGNQRQDIEKSSSSPNESYLMIIEKRSSLPVGYVRFNWMGGTRQFGWLRFGLGAESGKGYMQEALSGILDHLFDRETYRIDAEVYEYNKKSLKLLTALGFKKEGVRRQAYFDENEYYDIYVLGLLRSDWIAGSLEAKRSLNLN</sequence>
<keyword evidence="1 5" id="KW-0808">Transferase</keyword>
<dbReference type="EMBL" id="JAUHLN010000001">
    <property type="protein sequence ID" value="MDN4072153.1"/>
    <property type="molecule type" value="Genomic_DNA"/>
</dbReference>
<evidence type="ECO:0000256" key="3">
    <source>
        <dbReference type="ARBA" id="ARBA00038502"/>
    </source>
</evidence>
<dbReference type="PROSITE" id="PS51186">
    <property type="entry name" value="GNAT"/>
    <property type="match status" value="1"/>
</dbReference>
<protein>
    <submittedName>
        <fullName evidence="5">GNAT family protein</fullName>
        <ecNumber evidence="5">2.-.-.-</ecNumber>
    </submittedName>
</protein>
<keyword evidence="2" id="KW-0012">Acyltransferase</keyword>
<accession>A0ABT8E2K9</accession>
<name>A0ABT8E2K9_9BACL</name>
<organism evidence="5 6">
    <name type="scientific">Fictibacillus terranigra</name>
    <dbReference type="NCBI Taxonomy" id="3058424"/>
    <lineage>
        <taxon>Bacteria</taxon>
        <taxon>Bacillati</taxon>
        <taxon>Bacillota</taxon>
        <taxon>Bacilli</taxon>
        <taxon>Bacillales</taxon>
        <taxon>Fictibacillaceae</taxon>
        <taxon>Fictibacillus</taxon>
    </lineage>
</organism>
<dbReference type="InterPro" id="IPR016181">
    <property type="entry name" value="Acyl_CoA_acyltransferase"/>
</dbReference>
<evidence type="ECO:0000313" key="5">
    <source>
        <dbReference type="EMBL" id="MDN4072153.1"/>
    </source>
</evidence>